<organism evidence="2 3">
    <name type="scientific">Mycena metata</name>
    <dbReference type="NCBI Taxonomy" id="1033252"/>
    <lineage>
        <taxon>Eukaryota</taxon>
        <taxon>Fungi</taxon>
        <taxon>Dikarya</taxon>
        <taxon>Basidiomycota</taxon>
        <taxon>Agaricomycotina</taxon>
        <taxon>Agaricomycetes</taxon>
        <taxon>Agaricomycetidae</taxon>
        <taxon>Agaricales</taxon>
        <taxon>Marasmiineae</taxon>
        <taxon>Mycenaceae</taxon>
        <taxon>Mycena</taxon>
    </lineage>
</organism>
<feature type="compositionally biased region" description="Polar residues" evidence="1">
    <location>
        <begin position="586"/>
        <end position="596"/>
    </location>
</feature>
<feature type="compositionally biased region" description="Low complexity" evidence="1">
    <location>
        <begin position="283"/>
        <end position="298"/>
    </location>
</feature>
<gene>
    <name evidence="2" type="ORF">B0H16DRAFT_1540220</name>
</gene>
<feature type="compositionally biased region" description="Polar residues" evidence="1">
    <location>
        <begin position="299"/>
        <end position="308"/>
    </location>
</feature>
<proteinExistence type="predicted"/>
<feature type="compositionally biased region" description="Acidic residues" evidence="1">
    <location>
        <begin position="760"/>
        <end position="777"/>
    </location>
</feature>
<protein>
    <submittedName>
        <fullName evidence="2">Uncharacterized protein</fullName>
    </submittedName>
</protein>
<feature type="compositionally biased region" description="Low complexity" evidence="1">
    <location>
        <begin position="436"/>
        <end position="460"/>
    </location>
</feature>
<feature type="compositionally biased region" description="Acidic residues" evidence="1">
    <location>
        <begin position="622"/>
        <end position="638"/>
    </location>
</feature>
<feature type="region of interest" description="Disordered" evidence="1">
    <location>
        <begin position="429"/>
        <end position="514"/>
    </location>
</feature>
<feature type="region of interest" description="Disordered" evidence="1">
    <location>
        <begin position="706"/>
        <end position="733"/>
    </location>
</feature>
<keyword evidence="3" id="KW-1185">Reference proteome</keyword>
<dbReference type="Proteomes" id="UP001215598">
    <property type="component" value="Unassembled WGS sequence"/>
</dbReference>
<evidence type="ECO:0000313" key="3">
    <source>
        <dbReference type="Proteomes" id="UP001215598"/>
    </source>
</evidence>
<feature type="region of interest" description="Disordered" evidence="1">
    <location>
        <begin position="538"/>
        <end position="645"/>
    </location>
</feature>
<evidence type="ECO:0000313" key="2">
    <source>
        <dbReference type="EMBL" id="KAJ7755963.1"/>
    </source>
</evidence>
<feature type="region of interest" description="Disordered" evidence="1">
    <location>
        <begin position="279"/>
        <end position="319"/>
    </location>
</feature>
<evidence type="ECO:0000256" key="1">
    <source>
        <dbReference type="SAM" id="MobiDB-lite"/>
    </source>
</evidence>
<dbReference type="AlphaFoldDB" id="A0AAD7J4J1"/>
<feature type="region of interest" description="Disordered" evidence="1">
    <location>
        <begin position="756"/>
        <end position="798"/>
    </location>
</feature>
<comment type="caution">
    <text evidence="2">The sequence shown here is derived from an EMBL/GenBank/DDBJ whole genome shotgun (WGS) entry which is preliminary data.</text>
</comment>
<accession>A0AAD7J4J1</accession>
<feature type="compositionally biased region" description="Basic and acidic residues" evidence="1">
    <location>
        <begin position="470"/>
        <end position="483"/>
    </location>
</feature>
<feature type="compositionally biased region" description="Low complexity" evidence="1">
    <location>
        <begin position="367"/>
        <end position="382"/>
    </location>
</feature>
<reference evidence="2" key="1">
    <citation type="submission" date="2023-03" db="EMBL/GenBank/DDBJ databases">
        <title>Massive genome expansion in bonnet fungi (Mycena s.s.) driven by repeated elements and novel gene families across ecological guilds.</title>
        <authorList>
            <consortium name="Lawrence Berkeley National Laboratory"/>
            <person name="Harder C.B."/>
            <person name="Miyauchi S."/>
            <person name="Viragh M."/>
            <person name="Kuo A."/>
            <person name="Thoen E."/>
            <person name="Andreopoulos B."/>
            <person name="Lu D."/>
            <person name="Skrede I."/>
            <person name="Drula E."/>
            <person name="Henrissat B."/>
            <person name="Morin E."/>
            <person name="Kohler A."/>
            <person name="Barry K."/>
            <person name="LaButti K."/>
            <person name="Morin E."/>
            <person name="Salamov A."/>
            <person name="Lipzen A."/>
            <person name="Mereny Z."/>
            <person name="Hegedus B."/>
            <person name="Baldrian P."/>
            <person name="Stursova M."/>
            <person name="Weitz H."/>
            <person name="Taylor A."/>
            <person name="Grigoriev I.V."/>
            <person name="Nagy L.G."/>
            <person name="Martin F."/>
            <person name="Kauserud H."/>
        </authorList>
    </citation>
    <scope>NUCLEOTIDE SEQUENCE</scope>
    <source>
        <strain evidence="2">CBHHK182m</strain>
    </source>
</reference>
<dbReference type="EMBL" id="JARKIB010000048">
    <property type="protein sequence ID" value="KAJ7755963.1"/>
    <property type="molecule type" value="Genomic_DNA"/>
</dbReference>
<feature type="compositionally biased region" description="Pro residues" evidence="1">
    <location>
        <begin position="710"/>
        <end position="727"/>
    </location>
</feature>
<feature type="region of interest" description="Disordered" evidence="1">
    <location>
        <begin position="347"/>
        <end position="382"/>
    </location>
</feature>
<sequence>MKVTVRDHGFACSLWRPAHRRCREMPPGPSPAYACGCLNVRITPVPFDSPSPDVPVSTADFNQVHVADEGISVAHPQVTLRIRTRGELASRNRRARYTSLTCLICQVLVYRVYQIVSPDADGRDGPLMPTEDWVEQEILKSPSGWIEVHTQCLTGDAIARAEASVQYSRLFSLAIPMAASPPTSPQVAAEDGPQTSYLAHLPPLFLPPPFTPGHPVFVHLATLAKAESEAQRAAVERDMAEIMRAKSAQLAQTEARLRRQVETVWRRFREGLQSIEQADVAVTSPRSPRSPRSPTSRSASGNVGTPASPTIAGTPVARVRDFVPQPVTPTTTRQAARPAPISSLSASLASSGLHFPREPTSPTRPASTMSGSSRTLSGSSITLTGSPRARVFEEGASVLQFNRKVDENINTVASYQYFQNLEADMARSRRERSQLAGEASTSSAAAPAASASSSRAGPSTVNGNGTGSKHVVEGARADEHTSQDAEAGSGGGGGVRDPKGKGKQRKMVTFESQPAVVTIKREVNAEKEEEARLARDDGEVMIFDLEPDGKGESNGAPADSALITLIEQPAQPRASWPRRTTRKPATDSTGLPQSFSALRPASLPVPSNIAPSRRGPSPPESDIQEEDTEEDDDEEPEELDSRDVQILKLVAANNPSHRGAWKKHSAEWKTLVSRDGRRASHAGIPSSMPITIRPLAKAQVNLSLASYRPPTMPPPQELEPEPEPPIPVSSSSVRKAVYAERDLQRAMDPGALDFAAEIDSVVETDEEEDEGNNDDDTGAVTATGSAPTDSRKFRGGLKRAQEILKAREDLPDSGMWRSLAS</sequence>
<name>A0AAD7J4J1_9AGAR</name>